<dbReference type="EMBL" id="JAUNZN010000001">
    <property type="protein sequence ID" value="KAK4831418.1"/>
    <property type="molecule type" value="Genomic_DNA"/>
</dbReference>
<dbReference type="Proteomes" id="UP001333110">
    <property type="component" value="Unassembled WGS sequence"/>
</dbReference>
<keyword evidence="2" id="KW-1185">Reference proteome</keyword>
<evidence type="ECO:0000313" key="2">
    <source>
        <dbReference type="Proteomes" id="UP001333110"/>
    </source>
</evidence>
<sequence length="76" mass="8954">MECWVHPWAPKCKKDMDVLEQAQQRATEMQDDSKLGRPIDMLKSRAAIQRGLETLDEWVNRNLMKCNEDKCKVLHL</sequence>
<evidence type="ECO:0000313" key="1">
    <source>
        <dbReference type="EMBL" id="KAK4831418.1"/>
    </source>
</evidence>
<comment type="caution">
    <text evidence="1">The sequence shown here is derived from an EMBL/GenBank/DDBJ whole genome shotgun (WGS) entry which is preliminary data.</text>
</comment>
<gene>
    <name evidence="1" type="ORF">QYF61_017549</name>
</gene>
<organism evidence="1 2">
    <name type="scientific">Mycteria americana</name>
    <name type="common">Wood stork</name>
    <dbReference type="NCBI Taxonomy" id="33587"/>
    <lineage>
        <taxon>Eukaryota</taxon>
        <taxon>Metazoa</taxon>
        <taxon>Chordata</taxon>
        <taxon>Craniata</taxon>
        <taxon>Vertebrata</taxon>
        <taxon>Euteleostomi</taxon>
        <taxon>Archelosauria</taxon>
        <taxon>Archosauria</taxon>
        <taxon>Dinosauria</taxon>
        <taxon>Saurischia</taxon>
        <taxon>Theropoda</taxon>
        <taxon>Coelurosauria</taxon>
        <taxon>Aves</taxon>
        <taxon>Neognathae</taxon>
        <taxon>Neoaves</taxon>
        <taxon>Aequornithes</taxon>
        <taxon>Ciconiiformes</taxon>
        <taxon>Ciconiidae</taxon>
        <taxon>Mycteria</taxon>
    </lineage>
</organism>
<accession>A0AAN7NQ25</accession>
<protein>
    <submittedName>
        <fullName evidence="1">Uncharacterized protein</fullName>
    </submittedName>
</protein>
<dbReference type="AlphaFoldDB" id="A0AAN7NQ25"/>
<name>A0AAN7NQ25_MYCAM</name>
<proteinExistence type="predicted"/>
<reference evidence="1 2" key="1">
    <citation type="journal article" date="2023" name="J. Hered.">
        <title>Chromosome-level genome of the wood stork (Mycteria americana) provides insight into avian chromosome evolution.</title>
        <authorList>
            <person name="Flamio R. Jr."/>
            <person name="Ramstad K.M."/>
        </authorList>
    </citation>
    <scope>NUCLEOTIDE SEQUENCE [LARGE SCALE GENOMIC DNA]</scope>
    <source>
        <strain evidence="1">JAX WOST 10</strain>
    </source>
</reference>